<evidence type="ECO:0000313" key="3">
    <source>
        <dbReference type="Proteomes" id="UP001264980"/>
    </source>
</evidence>
<keyword evidence="3" id="KW-1185">Reference proteome</keyword>
<name>A0ABU1QVT7_9BACT</name>
<organism evidence="2 3">
    <name type="scientific">Dyadobacter fermentans</name>
    <dbReference type="NCBI Taxonomy" id="94254"/>
    <lineage>
        <taxon>Bacteria</taxon>
        <taxon>Pseudomonadati</taxon>
        <taxon>Bacteroidota</taxon>
        <taxon>Cytophagia</taxon>
        <taxon>Cytophagales</taxon>
        <taxon>Spirosomataceae</taxon>
        <taxon>Dyadobacter</taxon>
    </lineage>
</organism>
<feature type="compositionally biased region" description="Basic and acidic residues" evidence="1">
    <location>
        <begin position="19"/>
        <end position="31"/>
    </location>
</feature>
<sequence>MHSTVKENRKEFPGSNAPGERRTAKRVKTDEYPNQTLLHTAKALSTRKRMGVLA</sequence>
<proteinExistence type="predicted"/>
<evidence type="ECO:0000256" key="1">
    <source>
        <dbReference type="SAM" id="MobiDB-lite"/>
    </source>
</evidence>
<dbReference type="EMBL" id="JAVDTI010000001">
    <property type="protein sequence ID" value="MDR6804415.1"/>
    <property type="molecule type" value="Genomic_DNA"/>
</dbReference>
<dbReference type="RefSeq" id="WP_309981703.1">
    <property type="nucleotide sequence ID" value="NZ_JAVDTI010000001.1"/>
</dbReference>
<reference evidence="2 3" key="1">
    <citation type="submission" date="2023-07" db="EMBL/GenBank/DDBJ databases">
        <title>Sorghum-associated microbial communities from plants grown in Nebraska, USA.</title>
        <authorList>
            <person name="Schachtman D."/>
        </authorList>
    </citation>
    <scope>NUCLEOTIDE SEQUENCE [LARGE SCALE GENOMIC DNA]</scope>
    <source>
        <strain evidence="2 3">BE57</strain>
    </source>
</reference>
<evidence type="ECO:0000313" key="2">
    <source>
        <dbReference type="EMBL" id="MDR6804415.1"/>
    </source>
</evidence>
<dbReference type="Proteomes" id="UP001264980">
    <property type="component" value="Unassembled WGS sequence"/>
</dbReference>
<accession>A0ABU1QVT7</accession>
<comment type="caution">
    <text evidence="2">The sequence shown here is derived from an EMBL/GenBank/DDBJ whole genome shotgun (WGS) entry which is preliminary data.</text>
</comment>
<protein>
    <submittedName>
        <fullName evidence="2">Uncharacterized protein</fullName>
    </submittedName>
</protein>
<feature type="compositionally biased region" description="Basic and acidic residues" evidence="1">
    <location>
        <begin position="1"/>
        <end position="12"/>
    </location>
</feature>
<feature type="region of interest" description="Disordered" evidence="1">
    <location>
        <begin position="1"/>
        <end position="35"/>
    </location>
</feature>
<gene>
    <name evidence="2" type="ORF">J2W84_001452</name>
</gene>